<reference evidence="1" key="1">
    <citation type="submission" date="2020-05" db="EMBL/GenBank/DDBJ databases">
        <title>WGS assembly of Panicum virgatum.</title>
        <authorList>
            <person name="Lovell J.T."/>
            <person name="Jenkins J."/>
            <person name="Shu S."/>
            <person name="Juenger T.E."/>
            <person name="Schmutz J."/>
        </authorList>
    </citation>
    <scope>NUCLEOTIDE SEQUENCE</scope>
    <source>
        <strain evidence="1">AP13</strain>
    </source>
</reference>
<name>A0A8T0NY11_PANVG</name>
<accession>A0A8T0NY11</accession>
<gene>
    <name evidence="1" type="ORF">PVAP13_9KG377350</name>
</gene>
<dbReference type="AlphaFoldDB" id="A0A8T0NY11"/>
<dbReference type="Proteomes" id="UP000823388">
    <property type="component" value="Chromosome 9K"/>
</dbReference>
<protein>
    <submittedName>
        <fullName evidence="1">Uncharacterized protein</fullName>
    </submittedName>
</protein>
<evidence type="ECO:0000313" key="2">
    <source>
        <dbReference type="Proteomes" id="UP000823388"/>
    </source>
</evidence>
<comment type="caution">
    <text evidence="1">The sequence shown here is derived from an EMBL/GenBank/DDBJ whole genome shotgun (WGS) entry which is preliminary data.</text>
</comment>
<dbReference type="EMBL" id="CM029053">
    <property type="protein sequence ID" value="KAG2551554.1"/>
    <property type="molecule type" value="Genomic_DNA"/>
</dbReference>
<keyword evidence="2" id="KW-1185">Reference proteome</keyword>
<proteinExistence type="predicted"/>
<organism evidence="1 2">
    <name type="scientific">Panicum virgatum</name>
    <name type="common">Blackwell switchgrass</name>
    <dbReference type="NCBI Taxonomy" id="38727"/>
    <lineage>
        <taxon>Eukaryota</taxon>
        <taxon>Viridiplantae</taxon>
        <taxon>Streptophyta</taxon>
        <taxon>Embryophyta</taxon>
        <taxon>Tracheophyta</taxon>
        <taxon>Spermatophyta</taxon>
        <taxon>Magnoliopsida</taxon>
        <taxon>Liliopsida</taxon>
        <taxon>Poales</taxon>
        <taxon>Poaceae</taxon>
        <taxon>PACMAD clade</taxon>
        <taxon>Panicoideae</taxon>
        <taxon>Panicodae</taxon>
        <taxon>Paniceae</taxon>
        <taxon>Panicinae</taxon>
        <taxon>Panicum</taxon>
        <taxon>Panicum sect. Hiantes</taxon>
    </lineage>
</organism>
<evidence type="ECO:0000313" key="1">
    <source>
        <dbReference type="EMBL" id="KAG2551554.1"/>
    </source>
</evidence>
<sequence length="107" mass="11865">MDYDDEEMHAFCKLITGNDMARTYSDSNNNAAHASLGYPIHRPCMHRFVGATNGYVVEPTYTFQFQGPNELAAAAARWELMSSHQGSSTPYVRAASKLAIIISHLLI</sequence>